<dbReference type="PANTHER" id="PTHR43072">
    <property type="entry name" value="N-ACETYLTRANSFERASE"/>
    <property type="match status" value="1"/>
</dbReference>
<dbReference type="InterPro" id="IPR016181">
    <property type="entry name" value="Acyl_CoA_acyltransferase"/>
</dbReference>
<dbReference type="Pfam" id="PF00583">
    <property type="entry name" value="Acetyltransf_1"/>
    <property type="match status" value="1"/>
</dbReference>
<dbReference type="PROSITE" id="PS51186">
    <property type="entry name" value="GNAT"/>
    <property type="match status" value="1"/>
</dbReference>
<evidence type="ECO:0000259" key="3">
    <source>
        <dbReference type="PROSITE" id="PS51186"/>
    </source>
</evidence>
<evidence type="ECO:0000256" key="2">
    <source>
        <dbReference type="ARBA" id="ARBA00023315"/>
    </source>
</evidence>
<comment type="caution">
    <text evidence="4">The sequence shown here is derived from an EMBL/GenBank/DDBJ whole genome shotgun (WGS) entry which is preliminary data.</text>
</comment>
<dbReference type="Gene3D" id="3.40.630.30">
    <property type="match status" value="1"/>
</dbReference>
<protein>
    <submittedName>
        <fullName evidence="4">N-acetyltransferase</fullName>
    </submittedName>
</protein>
<reference evidence="4 5" key="2">
    <citation type="journal article" date="2021" name="Int. J. Syst. Evol. Microbiol.">
        <title>Roseibium litorale sp. nov., isolated from a tidal flat sediment and proposal for the reclassification of Labrenzia polysiphoniae as Roseibium polysiphoniae comb. nov.</title>
        <authorList>
            <person name="Liu Y."/>
            <person name="Pei T."/>
            <person name="Du J."/>
            <person name="Chao M."/>
            <person name="Deng M.R."/>
            <person name="Zhu H."/>
        </authorList>
    </citation>
    <scope>NUCLEOTIDE SEQUENCE [LARGE SCALE GENOMIC DNA]</scope>
    <source>
        <strain evidence="4 5">4C16A</strain>
    </source>
</reference>
<reference evidence="5" key="1">
    <citation type="submission" date="2020-09" db="EMBL/GenBank/DDBJ databases">
        <title>The genome sequence of strain Labrenzia suaedae 4C16A.</title>
        <authorList>
            <person name="Liu Y."/>
        </authorList>
    </citation>
    <scope>NUCLEOTIDE SEQUENCE [LARGE SCALE GENOMIC DNA]</scope>
    <source>
        <strain evidence="5">4C16A</strain>
    </source>
</reference>
<evidence type="ECO:0000256" key="1">
    <source>
        <dbReference type="ARBA" id="ARBA00022679"/>
    </source>
</evidence>
<keyword evidence="5" id="KW-1185">Reference proteome</keyword>
<feature type="domain" description="N-acetyltransferase" evidence="3">
    <location>
        <begin position="6"/>
        <end position="161"/>
    </location>
</feature>
<proteinExistence type="predicted"/>
<gene>
    <name evidence="4" type="ORF">IG616_12540</name>
</gene>
<dbReference type="RefSeq" id="WP_192148511.1">
    <property type="nucleotide sequence ID" value="NZ_JACYXI010000007.1"/>
</dbReference>
<dbReference type="InterPro" id="IPR000182">
    <property type="entry name" value="GNAT_dom"/>
</dbReference>
<evidence type="ECO:0000313" key="4">
    <source>
        <dbReference type="EMBL" id="MBD8892382.1"/>
    </source>
</evidence>
<dbReference type="SUPFAM" id="SSF55729">
    <property type="entry name" value="Acyl-CoA N-acyltransferases (Nat)"/>
    <property type="match status" value="1"/>
</dbReference>
<dbReference type="Proteomes" id="UP000632063">
    <property type="component" value="Unassembled WGS sequence"/>
</dbReference>
<keyword evidence="2" id="KW-0012">Acyltransferase</keyword>
<keyword evidence="1" id="KW-0808">Transferase</keyword>
<evidence type="ECO:0000313" key="5">
    <source>
        <dbReference type="Proteomes" id="UP000632063"/>
    </source>
</evidence>
<sequence>MNTQALTIRSAVLEDVPALLEIHNFAVCNLTAAWTEIQDTLQDRETWLKDRQKAGLPVFVALDAGTGKVIGFGTYGPFRARSGYRLTAEHSIYVCPEGQRSGVGKALLERLITSARDEGYHVLIGAVDGQNEKSIAFHRKMGFEISSLLPQIGTKFGRWLDLHFATLVLNDAAAPASSLPEPAASA</sequence>
<accession>A0ABR9CNI2</accession>
<dbReference type="PANTHER" id="PTHR43072:SF23">
    <property type="entry name" value="UPF0039 PROTEIN C11D3.02C"/>
    <property type="match status" value="1"/>
</dbReference>
<name>A0ABR9CNI2_9HYPH</name>
<dbReference type="CDD" id="cd04301">
    <property type="entry name" value="NAT_SF"/>
    <property type="match status" value="1"/>
</dbReference>
<organism evidence="4 5">
    <name type="scientific">Roseibium litorale</name>
    <dbReference type="NCBI Taxonomy" id="2803841"/>
    <lineage>
        <taxon>Bacteria</taxon>
        <taxon>Pseudomonadati</taxon>
        <taxon>Pseudomonadota</taxon>
        <taxon>Alphaproteobacteria</taxon>
        <taxon>Hyphomicrobiales</taxon>
        <taxon>Stappiaceae</taxon>
        <taxon>Roseibium</taxon>
    </lineage>
</organism>
<dbReference type="EMBL" id="JACYXI010000007">
    <property type="protein sequence ID" value="MBD8892382.1"/>
    <property type="molecule type" value="Genomic_DNA"/>
</dbReference>